<dbReference type="GO" id="GO:0042995">
    <property type="term" value="C:cell projection"/>
    <property type="evidence" value="ECO:0007669"/>
    <property type="project" value="UniProtKB-SubCell"/>
</dbReference>
<reference evidence="18" key="1">
    <citation type="journal article" date="2023" name="Mol. Biol. Evol.">
        <title>Third-Generation Sequencing Reveals the Adaptive Role of the Epigenome in Three Deep-Sea Polychaetes.</title>
        <authorList>
            <person name="Perez M."/>
            <person name="Aroh O."/>
            <person name="Sun Y."/>
            <person name="Lan Y."/>
            <person name="Juniper S.K."/>
            <person name="Young C.R."/>
            <person name="Angers B."/>
            <person name="Qian P.Y."/>
        </authorList>
    </citation>
    <scope>NUCLEOTIDE SEQUENCE</scope>
    <source>
        <strain evidence="18">R07B-5</strain>
    </source>
</reference>
<name>A0AAD9KZG8_RIDPI</name>
<keyword evidence="19" id="KW-1185">Reference proteome</keyword>
<dbReference type="GO" id="GO:0005856">
    <property type="term" value="C:cytoskeleton"/>
    <property type="evidence" value="ECO:0007669"/>
    <property type="project" value="UniProtKB-SubCell"/>
</dbReference>
<dbReference type="Proteomes" id="UP001209878">
    <property type="component" value="Unassembled WGS sequence"/>
</dbReference>
<evidence type="ECO:0000256" key="10">
    <source>
        <dbReference type="ARBA" id="ARBA00022833"/>
    </source>
</evidence>
<keyword evidence="13" id="KW-0472">Membrane</keyword>
<comment type="subcellular location">
    <subcellularLocation>
        <location evidence="2">Cell membrane</location>
        <topology evidence="2">Peripheral membrane protein</topology>
    </subcellularLocation>
    <subcellularLocation>
        <location evidence="4">Cell projection</location>
    </subcellularLocation>
    <subcellularLocation>
        <location evidence="3">Cytoplasm</location>
        <location evidence="3">Cytoskeleton</location>
    </subcellularLocation>
    <subcellularLocation>
        <location evidence="1">Recycling endosome</location>
    </subcellularLocation>
</comment>
<dbReference type="GO" id="GO:0055037">
    <property type="term" value="C:recycling endosome"/>
    <property type="evidence" value="ECO:0007669"/>
    <property type="project" value="UniProtKB-SubCell"/>
</dbReference>
<keyword evidence="11" id="KW-0440">LIM domain</keyword>
<keyword evidence="9" id="KW-0967">Endosome</keyword>
<evidence type="ECO:0000256" key="5">
    <source>
        <dbReference type="ARBA" id="ARBA00022475"/>
    </source>
</evidence>
<dbReference type="InterPro" id="IPR001715">
    <property type="entry name" value="CH_dom"/>
</dbReference>
<evidence type="ECO:0000313" key="18">
    <source>
        <dbReference type="EMBL" id="KAK2180209.1"/>
    </source>
</evidence>
<sequence length="174" mass="19389">MAAKVKALQMWCKKQCEGYRDVDVTNMTSSFKSGLAFCAIIHRFRPDLIDYDSLSKENVFDNNKLAFDVAHNELGIAALLDAEDMVAMRVPDKLCIVTYVAQYANYFRDKTPVGGPGVKQKVATKRHTPKENVEPVREAKRPTPDATVKQVNRGDCQGCSKAQGTVRGLRVYMG</sequence>
<dbReference type="InterPro" id="IPR036872">
    <property type="entry name" value="CH_dom_sf"/>
</dbReference>
<feature type="compositionally biased region" description="Basic and acidic residues" evidence="16">
    <location>
        <begin position="129"/>
        <end position="143"/>
    </location>
</feature>
<evidence type="ECO:0000256" key="6">
    <source>
        <dbReference type="ARBA" id="ARBA00022490"/>
    </source>
</evidence>
<accession>A0AAD9KZG8</accession>
<keyword evidence="8" id="KW-0479">Metal-binding</keyword>
<dbReference type="PROSITE" id="PS50021">
    <property type="entry name" value="CH"/>
    <property type="match status" value="1"/>
</dbReference>
<evidence type="ECO:0000256" key="8">
    <source>
        <dbReference type="ARBA" id="ARBA00022723"/>
    </source>
</evidence>
<evidence type="ECO:0000256" key="1">
    <source>
        <dbReference type="ARBA" id="ARBA00004172"/>
    </source>
</evidence>
<keyword evidence="14" id="KW-0206">Cytoskeleton</keyword>
<evidence type="ECO:0000256" key="11">
    <source>
        <dbReference type="ARBA" id="ARBA00023038"/>
    </source>
</evidence>
<evidence type="ECO:0000256" key="3">
    <source>
        <dbReference type="ARBA" id="ARBA00004245"/>
    </source>
</evidence>
<keyword evidence="15" id="KW-0966">Cell projection</keyword>
<dbReference type="EMBL" id="JAODUO010000453">
    <property type="protein sequence ID" value="KAK2180209.1"/>
    <property type="molecule type" value="Genomic_DNA"/>
</dbReference>
<evidence type="ECO:0000256" key="7">
    <source>
        <dbReference type="ARBA" id="ARBA00022553"/>
    </source>
</evidence>
<evidence type="ECO:0000313" key="19">
    <source>
        <dbReference type="Proteomes" id="UP001209878"/>
    </source>
</evidence>
<evidence type="ECO:0000256" key="13">
    <source>
        <dbReference type="ARBA" id="ARBA00023136"/>
    </source>
</evidence>
<keyword evidence="6" id="KW-0963">Cytoplasm</keyword>
<keyword evidence="12" id="KW-0175">Coiled coil</keyword>
<evidence type="ECO:0000256" key="12">
    <source>
        <dbReference type="ARBA" id="ARBA00023054"/>
    </source>
</evidence>
<evidence type="ECO:0000256" key="16">
    <source>
        <dbReference type="SAM" id="MobiDB-lite"/>
    </source>
</evidence>
<gene>
    <name evidence="18" type="ORF">NP493_453g02037</name>
</gene>
<dbReference type="Pfam" id="PF00307">
    <property type="entry name" value="CH"/>
    <property type="match status" value="1"/>
</dbReference>
<evidence type="ECO:0000256" key="4">
    <source>
        <dbReference type="ARBA" id="ARBA00004316"/>
    </source>
</evidence>
<dbReference type="PANTHER" id="PTHR23167:SF90">
    <property type="entry name" value="MICAL-LIKE PROTEIN 1"/>
    <property type="match status" value="1"/>
</dbReference>
<feature type="region of interest" description="Disordered" evidence="16">
    <location>
        <begin position="117"/>
        <end position="152"/>
    </location>
</feature>
<keyword evidence="7" id="KW-0597">Phosphoprotein</keyword>
<organism evidence="18 19">
    <name type="scientific">Ridgeia piscesae</name>
    <name type="common">Tubeworm</name>
    <dbReference type="NCBI Taxonomy" id="27915"/>
    <lineage>
        <taxon>Eukaryota</taxon>
        <taxon>Metazoa</taxon>
        <taxon>Spiralia</taxon>
        <taxon>Lophotrochozoa</taxon>
        <taxon>Annelida</taxon>
        <taxon>Polychaeta</taxon>
        <taxon>Sedentaria</taxon>
        <taxon>Canalipalpata</taxon>
        <taxon>Sabellida</taxon>
        <taxon>Siboglinidae</taxon>
        <taxon>Ridgeia</taxon>
    </lineage>
</organism>
<dbReference type="Gene3D" id="1.10.418.10">
    <property type="entry name" value="Calponin-like domain"/>
    <property type="match status" value="1"/>
</dbReference>
<feature type="domain" description="Calponin-homology (CH)" evidence="17">
    <location>
        <begin position="2"/>
        <end position="108"/>
    </location>
</feature>
<proteinExistence type="predicted"/>
<dbReference type="AlphaFoldDB" id="A0AAD9KZG8"/>
<evidence type="ECO:0000256" key="15">
    <source>
        <dbReference type="ARBA" id="ARBA00023273"/>
    </source>
</evidence>
<dbReference type="GO" id="GO:0046872">
    <property type="term" value="F:metal ion binding"/>
    <property type="evidence" value="ECO:0007669"/>
    <property type="project" value="UniProtKB-KW"/>
</dbReference>
<dbReference type="PANTHER" id="PTHR23167">
    <property type="entry name" value="CALPONIN HOMOLOGY DOMAIN-CONTAINING PROTEIN DDB_G0272472-RELATED"/>
    <property type="match status" value="1"/>
</dbReference>
<keyword evidence="10" id="KW-0862">Zinc</keyword>
<dbReference type="FunFam" id="1.10.418.10:FF:000055">
    <property type="entry name" value="MICAL-like protein 2"/>
    <property type="match status" value="1"/>
</dbReference>
<evidence type="ECO:0000256" key="9">
    <source>
        <dbReference type="ARBA" id="ARBA00022753"/>
    </source>
</evidence>
<dbReference type="SMART" id="SM00033">
    <property type="entry name" value="CH"/>
    <property type="match status" value="1"/>
</dbReference>
<comment type="caution">
    <text evidence="18">The sequence shown here is derived from an EMBL/GenBank/DDBJ whole genome shotgun (WGS) entry which is preliminary data.</text>
</comment>
<dbReference type="SUPFAM" id="SSF47576">
    <property type="entry name" value="Calponin-homology domain, CH-domain"/>
    <property type="match status" value="1"/>
</dbReference>
<keyword evidence="5" id="KW-1003">Cell membrane</keyword>
<evidence type="ECO:0000256" key="14">
    <source>
        <dbReference type="ARBA" id="ARBA00023212"/>
    </source>
</evidence>
<protein>
    <recommendedName>
        <fullName evidence="17">Calponin-homology (CH) domain-containing protein</fullName>
    </recommendedName>
</protein>
<evidence type="ECO:0000259" key="17">
    <source>
        <dbReference type="PROSITE" id="PS50021"/>
    </source>
</evidence>
<dbReference type="GO" id="GO:0005886">
    <property type="term" value="C:plasma membrane"/>
    <property type="evidence" value="ECO:0007669"/>
    <property type="project" value="UniProtKB-SubCell"/>
</dbReference>
<evidence type="ECO:0000256" key="2">
    <source>
        <dbReference type="ARBA" id="ARBA00004202"/>
    </source>
</evidence>
<dbReference type="InterPro" id="IPR050540">
    <property type="entry name" value="F-actin_Monoox_Mical"/>
</dbReference>
<dbReference type="CDD" id="cd21253">
    <property type="entry name" value="CH_MICALL2"/>
    <property type="match status" value="1"/>
</dbReference>